<reference evidence="3" key="1">
    <citation type="submission" date="2006-10" db="EMBL/GenBank/DDBJ databases">
        <title>Complete sequence of Solibacter usitatus Ellin6076.</title>
        <authorList>
            <consortium name="US DOE Joint Genome Institute"/>
            <person name="Copeland A."/>
            <person name="Lucas S."/>
            <person name="Lapidus A."/>
            <person name="Barry K."/>
            <person name="Detter J.C."/>
            <person name="Glavina del Rio T."/>
            <person name="Hammon N."/>
            <person name="Israni S."/>
            <person name="Dalin E."/>
            <person name="Tice H."/>
            <person name="Pitluck S."/>
            <person name="Thompson L.S."/>
            <person name="Brettin T."/>
            <person name="Bruce D."/>
            <person name="Han C."/>
            <person name="Tapia R."/>
            <person name="Gilna P."/>
            <person name="Schmutz J."/>
            <person name="Larimer F."/>
            <person name="Land M."/>
            <person name="Hauser L."/>
            <person name="Kyrpides N."/>
            <person name="Mikhailova N."/>
            <person name="Janssen P.H."/>
            <person name="Kuske C.R."/>
            <person name="Richardson P."/>
        </authorList>
    </citation>
    <scope>NUCLEOTIDE SEQUENCE</scope>
    <source>
        <strain evidence="3">Ellin6076</strain>
    </source>
</reference>
<name>Q01Y20_SOLUE</name>
<dbReference type="eggNOG" id="COG0388">
    <property type="taxonomic scope" value="Bacteria"/>
</dbReference>
<dbReference type="InterPro" id="IPR036526">
    <property type="entry name" value="C-N_Hydrolase_sf"/>
</dbReference>
<dbReference type="GO" id="GO:0016811">
    <property type="term" value="F:hydrolase activity, acting on carbon-nitrogen (but not peptide) bonds, in linear amides"/>
    <property type="evidence" value="ECO:0007669"/>
    <property type="project" value="UniProtKB-ARBA"/>
</dbReference>
<dbReference type="Gene3D" id="3.60.110.10">
    <property type="entry name" value="Carbon-nitrogen hydrolase"/>
    <property type="match status" value="1"/>
</dbReference>
<keyword evidence="3" id="KW-0012">Acyltransferase</keyword>
<keyword evidence="3" id="KW-0808">Transferase</keyword>
<evidence type="ECO:0000256" key="1">
    <source>
        <dbReference type="ARBA" id="ARBA00022801"/>
    </source>
</evidence>
<dbReference type="STRING" id="234267.Acid_4484"/>
<evidence type="ECO:0000259" key="2">
    <source>
        <dbReference type="PROSITE" id="PS50263"/>
    </source>
</evidence>
<sequence length="242" mass="25645">MKVAAYQAPLLAAGSFEAIALIQERVAWCESEGVSILCCPEAILGGLADYCEDPALFAIRTDDNQLNRVLAPLASETVTLIIGFTELADDRLYSAAAVFHLGRVAGLYRKLHPAIRRSVYSAGMQTPVFRVGGLTFGIVICNDSTFSEPAKAMAGLGATALFIPTNNGLPEERAYPGLVQEARASDFARVAENRFWVIRADVAGTNGGLVSHGSSGIVDPDGKVVQEARPFCTDLLVASVAV</sequence>
<evidence type="ECO:0000313" key="3">
    <source>
        <dbReference type="EMBL" id="ABJ85445.1"/>
    </source>
</evidence>
<dbReference type="Pfam" id="PF00795">
    <property type="entry name" value="CN_hydrolase"/>
    <property type="match status" value="1"/>
</dbReference>
<dbReference type="KEGG" id="sus:Acid_4484"/>
<organism evidence="3">
    <name type="scientific">Solibacter usitatus (strain Ellin6076)</name>
    <dbReference type="NCBI Taxonomy" id="234267"/>
    <lineage>
        <taxon>Bacteria</taxon>
        <taxon>Pseudomonadati</taxon>
        <taxon>Acidobacteriota</taxon>
        <taxon>Terriglobia</taxon>
        <taxon>Bryobacterales</taxon>
        <taxon>Solibacteraceae</taxon>
        <taxon>Candidatus Solibacter</taxon>
    </lineage>
</organism>
<dbReference type="GO" id="GO:0016746">
    <property type="term" value="F:acyltransferase activity"/>
    <property type="evidence" value="ECO:0007669"/>
    <property type="project" value="UniProtKB-KW"/>
</dbReference>
<protein>
    <submittedName>
        <fullName evidence="3">Nitrilase/cyanide hydratase and apolipoprotein N-acyltransferase</fullName>
    </submittedName>
</protein>
<proteinExistence type="predicted"/>
<dbReference type="EMBL" id="CP000473">
    <property type="protein sequence ID" value="ABJ85445.1"/>
    <property type="molecule type" value="Genomic_DNA"/>
</dbReference>
<dbReference type="PROSITE" id="PS50263">
    <property type="entry name" value="CN_HYDROLASE"/>
    <property type="match status" value="1"/>
</dbReference>
<dbReference type="HOGENOM" id="CLU_030130_3_5_0"/>
<dbReference type="InterPro" id="IPR003010">
    <property type="entry name" value="C-N_Hydrolase"/>
</dbReference>
<dbReference type="PANTHER" id="PTHR43674:SF2">
    <property type="entry name" value="BETA-UREIDOPROPIONASE"/>
    <property type="match status" value="1"/>
</dbReference>
<keyword evidence="3" id="KW-0449">Lipoprotein</keyword>
<dbReference type="InterPro" id="IPR050345">
    <property type="entry name" value="Aliph_Amidase/BUP"/>
</dbReference>
<dbReference type="OrthoDB" id="9811121at2"/>
<gene>
    <name evidence="3" type="ordered locus">Acid_4484</name>
</gene>
<keyword evidence="1" id="KW-0378">Hydrolase</keyword>
<accession>Q01Y20</accession>
<dbReference type="SUPFAM" id="SSF56317">
    <property type="entry name" value="Carbon-nitrogen hydrolase"/>
    <property type="match status" value="1"/>
</dbReference>
<dbReference type="CDD" id="cd07197">
    <property type="entry name" value="nitrilase"/>
    <property type="match status" value="1"/>
</dbReference>
<dbReference type="InParanoid" id="Q01Y20"/>
<dbReference type="AlphaFoldDB" id="Q01Y20"/>
<feature type="domain" description="CN hydrolase" evidence="2">
    <location>
        <begin position="1"/>
        <end position="242"/>
    </location>
</feature>
<dbReference type="PANTHER" id="PTHR43674">
    <property type="entry name" value="NITRILASE C965.09-RELATED"/>
    <property type="match status" value="1"/>
</dbReference>